<dbReference type="InterPro" id="IPR013907">
    <property type="entry name" value="Sds3"/>
</dbReference>
<evidence type="ECO:0000256" key="5">
    <source>
        <dbReference type="ARBA" id="ARBA00023242"/>
    </source>
</evidence>
<dbReference type="STRING" id="2282107.A0A286UKI9"/>
<accession>A0A286UKI9</accession>
<feature type="region of interest" description="Disordered" evidence="6">
    <location>
        <begin position="248"/>
        <end position="272"/>
    </location>
</feature>
<dbReference type="AlphaFoldDB" id="A0A286UKI9"/>
<evidence type="ECO:0000256" key="1">
    <source>
        <dbReference type="ARBA" id="ARBA00004123"/>
    </source>
</evidence>
<reference evidence="7 8" key="1">
    <citation type="journal article" date="2017" name="Mol. Ecol.">
        <title>Comparative and population genomic landscape of Phellinus noxius: A hypervariable fungus causing root rot in trees.</title>
        <authorList>
            <person name="Chung C.L."/>
            <person name="Lee T.J."/>
            <person name="Akiba M."/>
            <person name="Lee H.H."/>
            <person name="Kuo T.H."/>
            <person name="Liu D."/>
            <person name="Ke H.M."/>
            <person name="Yokoi T."/>
            <person name="Roa M.B."/>
            <person name="Lu M.J."/>
            <person name="Chang Y.Y."/>
            <person name="Ann P.J."/>
            <person name="Tsai J.N."/>
            <person name="Chen C.Y."/>
            <person name="Tzean S.S."/>
            <person name="Ota Y."/>
            <person name="Hattori T."/>
            <person name="Sahashi N."/>
            <person name="Liou R.F."/>
            <person name="Kikuchi T."/>
            <person name="Tsai I.J."/>
        </authorList>
    </citation>
    <scope>NUCLEOTIDE SEQUENCE [LARGE SCALE GENOMIC DNA]</scope>
    <source>
        <strain evidence="7 8">FFPRI411160</strain>
    </source>
</reference>
<dbReference type="Pfam" id="PF08598">
    <property type="entry name" value="Sds3"/>
    <property type="match status" value="1"/>
</dbReference>
<evidence type="ECO:0000313" key="8">
    <source>
        <dbReference type="Proteomes" id="UP000217199"/>
    </source>
</evidence>
<protein>
    <submittedName>
        <fullName evidence="7">Centrosomal ATPase</fullName>
    </submittedName>
</protein>
<dbReference type="SMART" id="SM01401">
    <property type="entry name" value="Sds3"/>
    <property type="match status" value="1"/>
</dbReference>
<sequence>MFTLPYAPVHKSRTANGSLTDPHDTNIAFHGSSLASSSRHAHFGDDLKKDRKRREIAGRLSREMADKKDLARQYSENITSLQTAALQLCTHPEMSPAYMLRLYPLSLERSARLAQLASEEKYAHEAVNTAYEEESNRVEEEWRKGRDRVRERLLEGIEERRRRAREEKDGEGITDATLDSRTGSHTRKLRNKMGGSPPPSYSGYAGGANGVLSTTIVPIPNPHSLAVDELPSPFPLPLTSSVPAGAYGSSSGNGCGGQKRKNKSGGVQPQALTGLGKAIQQLTASKELEVESDLSEIRRSAKRRRNAALGPSHKQ</sequence>
<evidence type="ECO:0000256" key="6">
    <source>
        <dbReference type="SAM" id="MobiDB-lite"/>
    </source>
</evidence>
<dbReference type="GO" id="GO:0005654">
    <property type="term" value="C:nucleoplasm"/>
    <property type="evidence" value="ECO:0007669"/>
    <property type="project" value="UniProtKB-ARBA"/>
</dbReference>
<dbReference type="GO" id="GO:0010468">
    <property type="term" value="P:regulation of gene expression"/>
    <property type="evidence" value="ECO:0007669"/>
    <property type="project" value="UniProtKB-ARBA"/>
</dbReference>
<dbReference type="OrthoDB" id="70376at2759"/>
<feature type="compositionally biased region" description="Basic and acidic residues" evidence="6">
    <location>
        <begin position="161"/>
        <end position="171"/>
    </location>
</feature>
<keyword evidence="8" id="KW-1185">Reference proteome</keyword>
<comment type="subcellular location">
    <subcellularLocation>
        <location evidence="1">Nucleus</location>
    </subcellularLocation>
</comment>
<keyword evidence="3" id="KW-0805">Transcription regulation</keyword>
<name>A0A286UKI9_9AGAM</name>
<feature type="region of interest" description="Disordered" evidence="6">
    <location>
        <begin position="161"/>
        <end position="206"/>
    </location>
</feature>
<dbReference type="Proteomes" id="UP000217199">
    <property type="component" value="Unassembled WGS sequence"/>
</dbReference>
<evidence type="ECO:0000256" key="2">
    <source>
        <dbReference type="ARBA" id="ARBA00022491"/>
    </source>
</evidence>
<proteinExistence type="predicted"/>
<keyword evidence="2" id="KW-0678">Repressor</keyword>
<evidence type="ECO:0000256" key="4">
    <source>
        <dbReference type="ARBA" id="ARBA00023163"/>
    </source>
</evidence>
<keyword evidence="4" id="KW-0804">Transcription</keyword>
<dbReference type="EMBL" id="NBII01000004">
    <property type="protein sequence ID" value="PAV19994.1"/>
    <property type="molecule type" value="Genomic_DNA"/>
</dbReference>
<comment type="caution">
    <text evidence="7">The sequence shown here is derived from an EMBL/GenBank/DDBJ whole genome shotgun (WGS) entry which is preliminary data.</text>
</comment>
<evidence type="ECO:0000313" key="7">
    <source>
        <dbReference type="EMBL" id="PAV19994.1"/>
    </source>
</evidence>
<evidence type="ECO:0000256" key="3">
    <source>
        <dbReference type="ARBA" id="ARBA00023015"/>
    </source>
</evidence>
<feature type="region of interest" description="Disordered" evidence="6">
    <location>
        <begin position="288"/>
        <end position="315"/>
    </location>
</feature>
<keyword evidence="5" id="KW-0539">Nucleus</keyword>
<dbReference type="InParanoid" id="A0A286UKI9"/>
<organism evidence="7 8">
    <name type="scientific">Pyrrhoderma noxium</name>
    <dbReference type="NCBI Taxonomy" id="2282107"/>
    <lineage>
        <taxon>Eukaryota</taxon>
        <taxon>Fungi</taxon>
        <taxon>Dikarya</taxon>
        <taxon>Basidiomycota</taxon>
        <taxon>Agaricomycotina</taxon>
        <taxon>Agaricomycetes</taxon>
        <taxon>Hymenochaetales</taxon>
        <taxon>Hymenochaetaceae</taxon>
        <taxon>Pyrrhoderma</taxon>
    </lineage>
</organism>
<gene>
    <name evidence="7" type="ORF">PNOK_0492800</name>
</gene>